<evidence type="ECO:0000313" key="4">
    <source>
        <dbReference type="EMBL" id="RLQ94627.1"/>
    </source>
</evidence>
<gene>
    <name evidence="4" type="ORF">D9X91_13920</name>
</gene>
<dbReference type="InterPro" id="IPR029058">
    <property type="entry name" value="AB_hydrolase_fold"/>
</dbReference>
<dbReference type="GO" id="GO:0052689">
    <property type="term" value="F:carboxylic ester hydrolase activity"/>
    <property type="evidence" value="ECO:0007669"/>
    <property type="project" value="UniProtKB-ARBA"/>
</dbReference>
<proteinExistence type="inferred from homology"/>
<dbReference type="Gene3D" id="3.40.50.1820">
    <property type="entry name" value="alpha/beta hydrolase"/>
    <property type="match status" value="1"/>
</dbReference>
<dbReference type="EMBL" id="RCVZ01000009">
    <property type="protein sequence ID" value="RLQ94627.1"/>
    <property type="molecule type" value="Genomic_DNA"/>
</dbReference>
<dbReference type="InterPro" id="IPR000073">
    <property type="entry name" value="AB_hydrolase_1"/>
</dbReference>
<name>A0A3L7JUS0_9BACI</name>
<dbReference type="AlphaFoldDB" id="A0A3L7JUS0"/>
<reference evidence="4 5" key="1">
    <citation type="submission" date="2018-10" db="EMBL/GenBank/DDBJ databases">
        <title>Falsibacillus sp. genome draft.</title>
        <authorList>
            <person name="Shi S."/>
        </authorList>
    </citation>
    <scope>NUCLEOTIDE SEQUENCE [LARGE SCALE GENOMIC DNA]</scope>
    <source>
        <strain evidence="4 5">GY 10110</strain>
    </source>
</reference>
<comment type="caution">
    <text evidence="4">The sequence shown here is derived from an EMBL/GenBank/DDBJ whole genome shotgun (WGS) entry which is preliminary data.</text>
</comment>
<evidence type="ECO:0000259" key="3">
    <source>
        <dbReference type="Pfam" id="PF12697"/>
    </source>
</evidence>
<evidence type="ECO:0000256" key="2">
    <source>
        <dbReference type="ARBA" id="ARBA00038115"/>
    </source>
</evidence>
<dbReference type="InterPro" id="IPR050261">
    <property type="entry name" value="FrsA_esterase"/>
</dbReference>
<dbReference type="Pfam" id="PF12697">
    <property type="entry name" value="Abhydrolase_6"/>
    <property type="match status" value="1"/>
</dbReference>
<dbReference type="Proteomes" id="UP000276770">
    <property type="component" value="Unassembled WGS sequence"/>
</dbReference>
<sequence>MQKRMLKLLKIPSGEDVIIGRIYIAEGEGPHPTALFLHGFPGVMMNLDTAAELQERGINVLVINYRGTWGSQGTFSFTHSLEDVGAALHYIKEKEAASENRIDAERIVLVGHSFGGFLALVAAASDPTIKAAASLSGANFGLFARLVEQDPDFEPQLAEVLRESTYFLNGASVGAIIEEIKINKEEWNTFQIAPRLADKKILLTAAAYDSQLPKSQFHDPLAAMLQDAGARNLQCKVFDTDHNYIDMRKELASTLYGWMMDVV</sequence>
<dbReference type="PANTHER" id="PTHR22946:SF9">
    <property type="entry name" value="POLYKETIDE TRANSFERASE AF380"/>
    <property type="match status" value="1"/>
</dbReference>
<protein>
    <submittedName>
        <fullName evidence="4">Alpha/beta hydrolase</fullName>
    </submittedName>
</protein>
<evidence type="ECO:0000256" key="1">
    <source>
        <dbReference type="ARBA" id="ARBA00022801"/>
    </source>
</evidence>
<dbReference type="PANTHER" id="PTHR22946">
    <property type="entry name" value="DIENELACTONE HYDROLASE DOMAIN-CONTAINING PROTEIN-RELATED"/>
    <property type="match status" value="1"/>
</dbReference>
<evidence type="ECO:0000313" key="5">
    <source>
        <dbReference type="Proteomes" id="UP000276770"/>
    </source>
</evidence>
<keyword evidence="1 4" id="KW-0378">Hydrolase</keyword>
<keyword evidence="5" id="KW-1185">Reference proteome</keyword>
<dbReference type="SUPFAM" id="SSF53474">
    <property type="entry name" value="alpha/beta-Hydrolases"/>
    <property type="match status" value="1"/>
</dbReference>
<organism evidence="4 5">
    <name type="scientific">Falsibacillus albus</name>
    <dbReference type="NCBI Taxonomy" id="2478915"/>
    <lineage>
        <taxon>Bacteria</taxon>
        <taxon>Bacillati</taxon>
        <taxon>Bacillota</taxon>
        <taxon>Bacilli</taxon>
        <taxon>Bacillales</taxon>
        <taxon>Bacillaceae</taxon>
        <taxon>Falsibacillus</taxon>
    </lineage>
</organism>
<accession>A0A3L7JUS0</accession>
<comment type="similarity">
    <text evidence="2">Belongs to the AB hydrolase superfamily. FUS2 hydrolase family.</text>
</comment>
<feature type="domain" description="AB hydrolase-1" evidence="3">
    <location>
        <begin position="35"/>
        <end position="195"/>
    </location>
</feature>